<dbReference type="RefSeq" id="WP_007471386.1">
    <property type="nucleotide sequence ID" value="NZ_KI391953.1"/>
</dbReference>
<keyword evidence="4" id="KW-1185">Reference proteome</keyword>
<comment type="caution">
    <text evidence="3">The sequence shown here is derived from an EMBL/GenBank/DDBJ whole genome shotgun (WGS) entry which is preliminary data.</text>
</comment>
<dbReference type="STRING" id="679197.HMPREF9336_02802"/>
<evidence type="ECO:0000313" key="3">
    <source>
        <dbReference type="EMBL" id="EFV12340.1"/>
    </source>
</evidence>
<dbReference type="EMBL" id="ACZI02000002">
    <property type="protein sequence ID" value="EFV12340.1"/>
    <property type="molecule type" value="Genomic_DNA"/>
</dbReference>
<keyword evidence="2" id="KW-0378">Hydrolase</keyword>
<dbReference type="eggNOG" id="COG1011">
    <property type="taxonomic scope" value="Bacteria"/>
</dbReference>
<reference evidence="3 4" key="1">
    <citation type="journal article" date="2011" name="Stand. Genomic Sci.">
        <title>High quality draft genome sequence of Segniliparus rugosus CDC 945(T)= (ATCC BAA-974(T)).</title>
        <authorList>
            <person name="Earl A.M."/>
            <person name="Desjardins C.A."/>
            <person name="Fitzgerald M.G."/>
            <person name="Arachchi H.M."/>
            <person name="Zeng Q."/>
            <person name="Mehta T."/>
            <person name="Griggs A."/>
            <person name="Birren B.W."/>
            <person name="Toney N.C."/>
            <person name="Carr J."/>
            <person name="Posey J."/>
            <person name="Butler W.R."/>
        </authorList>
    </citation>
    <scope>NUCLEOTIDE SEQUENCE [LARGE SCALE GENOMIC DNA]</scope>
    <source>
        <strain evidence="4">ATCC BAA-974 / DSM 45345 / CCUG 50838 / CIP 108380 / JCM 13579 / CDC 945</strain>
    </source>
</reference>
<dbReference type="PANTHER" id="PTHR43316:SF3">
    <property type="entry name" value="HALOACID DEHALOGENASE, TYPE II (AFU_ORTHOLOGUE AFUA_2G07750)-RELATED"/>
    <property type="match status" value="1"/>
</dbReference>
<dbReference type="Gene3D" id="3.40.50.1000">
    <property type="entry name" value="HAD superfamily/HAD-like"/>
    <property type="match status" value="1"/>
</dbReference>
<dbReference type="NCBIfam" id="TIGR01493">
    <property type="entry name" value="HAD-SF-IA-v2"/>
    <property type="match status" value="1"/>
</dbReference>
<dbReference type="InterPro" id="IPR023214">
    <property type="entry name" value="HAD_sf"/>
</dbReference>
<name>E5XTI0_SEGRC</name>
<protein>
    <submittedName>
        <fullName evidence="3">Haloacid dehalogenase, type II</fullName>
    </submittedName>
</protein>
<dbReference type="PANTHER" id="PTHR43316">
    <property type="entry name" value="HYDROLASE, HALOACID DELAHOGENASE-RELATED"/>
    <property type="match status" value="1"/>
</dbReference>
<evidence type="ECO:0000256" key="1">
    <source>
        <dbReference type="ARBA" id="ARBA00008106"/>
    </source>
</evidence>
<dbReference type="InterPro" id="IPR036412">
    <property type="entry name" value="HAD-like_sf"/>
</dbReference>
<organism evidence="3 4">
    <name type="scientific">Segniliparus rugosus (strain ATCC BAA-974 / DSM 45345 / CCUG 50838 / CIP 108380 / JCM 13579 / CDC 945)</name>
    <dbReference type="NCBI Taxonomy" id="679197"/>
    <lineage>
        <taxon>Bacteria</taxon>
        <taxon>Bacillati</taxon>
        <taxon>Actinomycetota</taxon>
        <taxon>Actinomycetes</taxon>
        <taxon>Mycobacteriales</taxon>
        <taxon>Segniliparaceae</taxon>
        <taxon>Segniliparus</taxon>
    </lineage>
</organism>
<dbReference type="AlphaFoldDB" id="E5XTI0"/>
<dbReference type="HOGENOM" id="CLU_045011_3_0_11"/>
<dbReference type="PRINTS" id="PR00413">
    <property type="entry name" value="HADHALOGNASE"/>
</dbReference>
<gene>
    <name evidence="3" type="ORF">HMPREF9336_02802</name>
</gene>
<evidence type="ECO:0000256" key="2">
    <source>
        <dbReference type="ARBA" id="ARBA00022801"/>
    </source>
</evidence>
<dbReference type="InterPro" id="IPR006439">
    <property type="entry name" value="HAD-SF_hydro_IA"/>
</dbReference>
<dbReference type="Proteomes" id="UP000004816">
    <property type="component" value="Unassembled WGS sequence"/>
</dbReference>
<dbReference type="InterPro" id="IPR051540">
    <property type="entry name" value="S-2-haloacid_dehalogenase"/>
</dbReference>
<dbReference type="Gene3D" id="1.10.150.240">
    <property type="entry name" value="Putative phosphatase, domain 2"/>
    <property type="match status" value="1"/>
</dbReference>
<dbReference type="OrthoDB" id="3774052at2"/>
<dbReference type="InterPro" id="IPR006328">
    <property type="entry name" value="2-HAD"/>
</dbReference>
<dbReference type="GO" id="GO:0019120">
    <property type="term" value="F:hydrolase activity, acting on acid halide bonds, in C-halide compounds"/>
    <property type="evidence" value="ECO:0007669"/>
    <property type="project" value="InterPro"/>
</dbReference>
<dbReference type="Pfam" id="PF00702">
    <property type="entry name" value="Hydrolase"/>
    <property type="match status" value="1"/>
</dbReference>
<dbReference type="SUPFAM" id="SSF56784">
    <property type="entry name" value="HAD-like"/>
    <property type="match status" value="1"/>
</dbReference>
<evidence type="ECO:0000313" key="4">
    <source>
        <dbReference type="Proteomes" id="UP000004816"/>
    </source>
</evidence>
<proteinExistence type="inferred from homology"/>
<accession>E5XTI0</accession>
<sequence length="238" mass="25569">MAPTARAILFDLQGTCTDFFTSVVAAARAIDGGEHPDLDWGPFVSDWRKAYMRALGNDATAKAGAAPAWRSVREVYRQALEALLAERGLDGFDEDQLVGLVLAWEEQEPWPDVVPGLARLRARHTLGALSNADVPAVARTAKAGALPFDVLFSAQMFQAFKPDPAVYLTSARWLSLDPPDIMLVACHAYDVAAAHRLGFQTAFVPRPDELGPGAGAEPAPESALLARDFLDLADQLGS</sequence>
<dbReference type="NCBIfam" id="TIGR01428">
    <property type="entry name" value="HAD_type_II"/>
    <property type="match status" value="1"/>
</dbReference>
<comment type="similarity">
    <text evidence="1">Belongs to the HAD-like hydrolase superfamily. S-2-haloalkanoic acid dehalogenase family.</text>
</comment>
<dbReference type="InterPro" id="IPR023198">
    <property type="entry name" value="PGP-like_dom2"/>
</dbReference>